<name>A3SNY6_ROSNI</name>
<evidence type="ECO:0000313" key="2">
    <source>
        <dbReference type="Proteomes" id="UP000005954"/>
    </source>
</evidence>
<protein>
    <submittedName>
        <fullName evidence="1">Uncharacterized protein</fullName>
    </submittedName>
</protein>
<comment type="caution">
    <text evidence="1">The sequence shown here is derived from an EMBL/GenBank/DDBJ whole genome shotgun (WGS) entry which is preliminary data.</text>
</comment>
<sequence>MFLEIVAKAKIAEHFKEGMVPRGIADIVEIIVLAAGTHAFLAGGRAAVIARLDPGKEVLELHHARVGEHQGRVVARHERRTLDNLVIIALVEIEEGRADFVQRRHGALFRGSNTQGVKVI</sequence>
<organism evidence="1 2">
    <name type="scientific">Roseovarius nubinhibens (strain ATCC BAA-591 / DSM 15170 / ISM)</name>
    <dbReference type="NCBI Taxonomy" id="89187"/>
    <lineage>
        <taxon>Bacteria</taxon>
        <taxon>Pseudomonadati</taxon>
        <taxon>Pseudomonadota</taxon>
        <taxon>Alphaproteobacteria</taxon>
        <taxon>Rhodobacterales</taxon>
        <taxon>Roseobacteraceae</taxon>
        <taxon>Roseovarius</taxon>
    </lineage>
</organism>
<proteinExistence type="predicted"/>
<keyword evidence="2" id="KW-1185">Reference proteome</keyword>
<accession>A3SNY6</accession>
<reference evidence="1 2" key="1">
    <citation type="submission" date="2005-12" db="EMBL/GenBank/DDBJ databases">
        <authorList>
            <person name="Moran M.A."/>
            <person name="Ferriera S."/>
            <person name="Johnson J."/>
            <person name="Kravitz S."/>
            <person name="Halpern A."/>
            <person name="Remington K."/>
            <person name="Beeson K."/>
            <person name="Tran B."/>
            <person name="Rogers Y.-H."/>
            <person name="Friedman R."/>
            <person name="Venter J.C."/>
        </authorList>
    </citation>
    <scope>NUCLEOTIDE SEQUENCE [LARGE SCALE GENOMIC DNA]</scope>
    <source>
        <strain evidence="2">ATCC BAA-591 / DSM 15170 / ISM</strain>
    </source>
</reference>
<evidence type="ECO:0000313" key="1">
    <source>
        <dbReference type="EMBL" id="EAP76176.1"/>
    </source>
</evidence>
<dbReference type="AntiFam" id="ANF00074">
    <property type="entry name" value="Shadow ORF (opposite alaS)"/>
</dbReference>
<dbReference type="Proteomes" id="UP000005954">
    <property type="component" value="Unassembled WGS sequence"/>
</dbReference>
<dbReference type="AlphaFoldDB" id="A3SNY6"/>
<gene>
    <name evidence="1" type="ORF">ISM_14960</name>
</gene>
<dbReference type="STRING" id="89187.ISM_14960"/>
<dbReference type="eggNOG" id="ENOG50333WW">
    <property type="taxonomic scope" value="Bacteria"/>
</dbReference>
<dbReference type="HOGENOM" id="CLU_2047978_0_0_5"/>
<dbReference type="EMBL" id="AALY01000002">
    <property type="protein sequence ID" value="EAP76176.1"/>
    <property type="molecule type" value="Genomic_DNA"/>
</dbReference>